<organism evidence="4 5">
    <name type="scientific">Pseudomonas syringae</name>
    <dbReference type="NCBI Taxonomy" id="317"/>
    <lineage>
        <taxon>Bacteria</taxon>
        <taxon>Pseudomonadati</taxon>
        <taxon>Pseudomonadota</taxon>
        <taxon>Gammaproteobacteria</taxon>
        <taxon>Pseudomonadales</taxon>
        <taxon>Pseudomonadaceae</taxon>
        <taxon>Pseudomonas</taxon>
    </lineage>
</organism>
<gene>
    <name evidence="4" type="ORF">AFK24_14200</name>
</gene>
<keyword evidence="4" id="KW-0808">Transferase</keyword>
<evidence type="ECO:0000256" key="1">
    <source>
        <dbReference type="ARBA" id="ARBA00001933"/>
    </source>
</evidence>
<comment type="cofactor">
    <cofactor evidence="1">
        <name>pyridoxal 5'-phosphate</name>
        <dbReference type="ChEBI" id="CHEBI:597326"/>
    </cofactor>
</comment>
<dbReference type="GO" id="GO:0004372">
    <property type="term" value="F:glycine hydroxymethyltransferase activity"/>
    <property type="evidence" value="ECO:0007669"/>
    <property type="project" value="TreeGrafter"/>
</dbReference>
<evidence type="ECO:0000259" key="3">
    <source>
        <dbReference type="Pfam" id="PF00464"/>
    </source>
</evidence>
<reference evidence="4 5" key="1">
    <citation type="submission" date="2015-07" db="EMBL/GenBank/DDBJ databases">
        <title>Draft genome sequence of a diazotrophic, plant growth-promoting rhizobacterium of the Pseudomonas syringae complex.</title>
        <authorList>
            <person name="Patten C.L."/>
            <person name="Jeong H."/>
        </authorList>
    </citation>
    <scope>NUCLEOTIDE SEQUENCE [LARGE SCALE GENOMIC DNA]</scope>
    <source>
        <strain evidence="4 5">GR12-2</strain>
    </source>
</reference>
<dbReference type="GO" id="GO:0008168">
    <property type="term" value="F:methyltransferase activity"/>
    <property type="evidence" value="ECO:0007669"/>
    <property type="project" value="UniProtKB-KW"/>
</dbReference>
<evidence type="ECO:0000313" key="4">
    <source>
        <dbReference type="EMBL" id="OCR24472.1"/>
    </source>
</evidence>
<accession>A0A1C7Z367</accession>
<dbReference type="GO" id="GO:0030170">
    <property type="term" value="F:pyridoxal phosphate binding"/>
    <property type="evidence" value="ECO:0007669"/>
    <property type="project" value="TreeGrafter"/>
</dbReference>
<feature type="domain" description="Serine hydroxymethyltransferase-like" evidence="3">
    <location>
        <begin position="19"/>
        <end position="366"/>
    </location>
</feature>
<dbReference type="InterPro" id="IPR015422">
    <property type="entry name" value="PyrdxlP-dep_Trfase_small"/>
</dbReference>
<proteinExistence type="predicted"/>
<dbReference type="Proteomes" id="UP000093104">
    <property type="component" value="Unassembled WGS sequence"/>
</dbReference>
<dbReference type="SUPFAM" id="SSF53383">
    <property type="entry name" value="PLP-dependent transferases"/>
    <property type="match status" value="1"/>
</dbReference>
<dbReference type="GO" id="GO:0019264">
    <property type="term" value="P:glycine biosynthetic process from serine"/>
    <property type="evidence" value="ECO:0007669"/>
    <property type="project" value="TreeGrafter"/>
</dbReference>
<dbReference type="InterPro" id="IPR049943">
    <property type="entry name" value="Ser_HO-MeTrfase-like"/>
</dbReference>
<dbReference type="Pfam" id="PF00464">
    <property type="entry name" value="SHMT"/>
    <property type="match status" value="1"/>
</dbReference>
<dbReference type="AlphaFoldDB" id="A0A1C7Z367"/>
<sequence>MLEQALGRSAALNDGRLMLYAGANLPSPEAQQAYSPTLSAYPAMGPSFSKEQPDTDVVSGLEVAVRDRICALFGAQWAEPRLPSCTIANLAVFHAFSKPGDLLLAPAAAQGGHLSQRRGGTPSLAGLEVEDLPFDTRRCVLDASRAAERVRERRPTLVMLGRSVIIKPDDIEPVVEAAREVGAKTIFDASHVSGLIAGGTFPNPLALGVDVLTSSTYKTLPGRPHSLIAGRDPADGERLAALIDRALLANYDAGKLPAFLHTLREVEAKGKSYAEKVCANSQALAQGLRQRGVAIIAPATDEVFTHQILIPMTADVLAPVVMAALEGQGILVGTCADPTSPGNYALRVGTQFITAQGQDSDMNSIAQRLAGALKISANGRMTAVW</sequence>
<dbReference type="PANTHER" id="PTHR11680">
    <property type="entry name" value="SERINE HYDROXYMETHYLTRANSFERASE"/>
    <property type="match status" value="1"/>
</dbReference>
<dbReference type="Gene3D" id="3.90.1150.10">
    <property type="entry name" value="Aspartate Aminotransferase, domain 1"/>
    <property type="match status" value="1"/>
</dbReference>
<dbReference type="GO" id="GO:0046653">
    <property type="term" value="P:tetrahydrofolate metabolic process"/>
    <property type="evidence" value="ECO:0007669"/>
    <property type="project" value="TreeGrafter"/>
</dbReference>
<protein>
    <submittedName>
        <fullName evidence="4">Glycine hydroxymethyltransferase</fullName>
    </submittedName>
</protein>
<dbReference type="EMBL" id="LGSI01000044">
    <property type="protein sequence ID" value="OCR24472.1"/>
    <property type="molecule type" value="Genomic_DNA"/>
</dbReference>
<dbReference type="InterPro" id="IPR039429">
    <property type="entry name" value="SHMT-like_dom"/>
</dbReference>
<dbReference type="PANTHER" id="PTHR11680:SF35">
    <property type="entry name" value="SERINE HYDROXYMETHYLTRANSFERASE 1"/>
    <property type="match status" value="1"/>
</dbReference>
<keyword evidence="4" id="KW-0489">Methyltransferase</keyword>
<comment type="caution">
    <text evidence="4">The sequence shown here is derived from an EMBL/GenBank/DDBJ whole genome shotgun (WGS) entry which is preliminary data.</text>
</comment>
<evidence type="ECO:0000256" key="2">
    <source>
        <dbReference type="ARBA" id="ARBA00022898"/>
    </source>
</evidence>
<dbReference type="Gene3D" id="3.40.640.10">
    <property type="entry name" value="Type I PLP-dependent aspartate aminotransferase-like (Major domain)"/>
    <property type="match status" value="1"/>
</dbReference>
<keyword evidence="2" id="KW-0663">Pyridoxal phosphate</keyword>
<dbReference type="InterPro" id="IPR015421">
    <property type="entry name" value="PyrdxlP-dep_Trfase_major"/>
</dbReference>
<name>A0A1C7Z367_PSESX</name>
<dbReference type="InterPro" id="IPR015424">
    <property type="entry name" value="PyrdxlP-dep_Trfase"/>
</dbReference>
<dbReference type="GO" id="GO:0032259">
    <property type="term" value="P:methylation"/>
    <property type="evidence" value="ECO:0007669"/>
    <property type="project" value="UniProtKB-KW"/>
</dbReference>
<evidence type="ECO:0000313" key="5">
    <source>
        <dbReference type="Proteomes" id="UP000093104"/>
    </source>
</evidence>
<dbReference type="GO" id="GO:0005737">
    <property type="term" value="C:cytoplasm"/>
    <property type="evidence" value="ECO:0007669"/>
    <property type="project" value="TreeGrafter"/>
</dbReference>